<dbReference type="EMBL" id="JADKFW010000011">
    <property type="protein sequence ID" value="MBK9718609.1"/>
    <property type="molecule type" value="Genomic_DNA"/>
</dbReference>
<dbReference type="Pfam" id="PF17164">
    <property type="entry name" value="DUF5122"/>
    <property type="match status" value="1"/>
</dbReference>
<protein>
    <submittedName>
        <fullName evidence="1">Uncharacterized protein</fullName>
    </submittedName>
</protein>
<organism evidence="1 2">
    <name type="scientific">Candidatus Defluviibacterium haderslevense</name>
    <dbReference type="NCBI Taxonomy" id="2981993"/>
    <lineage>
        <taxon>Bacteria</taxon>
        <taxon>Pseudomonadati</taxon>
        <taxon>Bacteroidota</taxon>
        <taxon>Saprospiria</taxon>
        <taxon>Saprospirales</taxon>
        <taxon>Saprospiraceae</taxon>
        <taxon>Candidatus Defluviibacterium</taxon>
    </lineage>
</organism>
<dbReference type="InterPro" id="IPR013431">
    <property type="entry name" value="Delta_60_rpt"/>
</dbReference>
<evidence type="ECO:0000313" key="2">
    <source>
        <dbReference type="Proteomes" id="UP000808349"/>
    </source>
</evidence>
<dbReference type="Proteomes" id="UP000808349">
    <property type="component" value="Unassembled WGS sequence"/>
</dbReference>
<proteinExistence type="predicted"/>
<evidence type="ECO:0000313" key="1">
    <source>
        <dbReference type="EMBL" id="MBK9718609.1"/>
    </source>
</evidence>
<sequence length="66" mass="7391">MTTAISGSNVRHIQWLYKRWKILAAGSSSIGVTEVMNLVRYNINGSLDTSFNHTGYSDFSNWSGIH</sequence>
<gene>
    <name evidence="1" type="ORF">IPO85_14070</name>
</gene>
<name>A0A9D7SCD9_9BACT</name>
<accession>A0A9D7SCD9</accession>
<comment type="caution">
    <text evidence="1">The sequence shown here is derived from an EMBL/GenBank/DDBJ whole genome shotgun (WGS) entry which is preliminary data.</text>
</comment>
<reference evidence="1 2" key="1">
    <citation type="submission" date="2020-10" db="EMBL/GenBank/DDBJ databases">
        <title>Connecting structure to function with the recovery of over 1000 high-quality activated sludge metagenome-assembled genomes encoding full-length rRNA genes using long-read sequencing.</title>
        <authorList>
            <person name="Singleton C.M."/>
            <person name="Petriglieri F."/>
            <person name="Kristensen J.M."/>
            <person name="Kirkegaard R.H."/>
            <person name="Michaelsen T.Y."/>
            <person name="Andersen M.H."/>
            <person name="Karst S.M."/>
            <person name="Dueholm M.S."/>
            <person name="Nielsen P.H."/>
            <person name="Albertsen M."/>
        </authorList>
    </citation>
    <scope>NUCLEOTIDE SEQUENCE [LARGE SCALE GENOMIC DNA]</scope>
    <source>
        <strain evidence="1">Ribe_18-Q3-R11-54_BAT3C.373</strain>
    </source>
</reference>
<dbReference type="AlphaFoldDB" id="A0A9D7SCD9"/>
<dbReference type="Gene3D" id="2.80.10.50">
    <property type="match status" value="1"/>
</dbReference>